<keyword evidence="2" id="KW-0687">Ribonucleoprotein</keyword>
<keyword evidence="2" id="KW-0808">Transferase</keyword>
<evidence type="ECO:0000313" key="2">
    <source>
        <dbReference type="EMBL" id="WBO23504.1"/>
    </source>
</evidence>
<reference evidence="2 3" key="1">
    <citation type="submission" date="2022-12" db="EMBL/GenBank/DDBJ databases">
        <title>Sphingomonas abieness sp. nov., an endophytic bacterium isolated from Abies koreana.</title>
        <authorList>
            <person name="Jiang L."/>
            <person name="Lee J."/>
        </authorList>
    </citation>
    <scope>NUCLEOTIDE SEQUENCE [LARGE SCALE GENOMIC DNA]</scope>
    <source>
        <strain evidence="3">PAMB 00755</strain>
    </source>
</reference>
<protein>
    <submittedName>
        <fullName evidence="2">Class I SAM-dependent methyltransferase</fullName>
    </submittedName>
</protein>
<organism evidence="2 3">
    <name type="scientific">Sphingomonas abietis</name>
    <dbReference type="NCBI Taxonomy" id="3012344"/>
    <lineage>
        <taxon>Bacteria</taxon>
        <taxon>Pseudomonadati</taxon>
        <taxon>Pseudomonadota</taxon>
        <taxon>Alphaproteobacteria</taxon>
        <taxon>Sphingomonadales</taxon>
        <taxon>Sphingomonadaceae</taxon>
        <taxon>Sphingomonas</taxon>
    </lineage>
</organism>
<sequence>MSVNATSRWDPADYAKNAAFVPALGLPVVDLLAPRQGEQILDLGCGDGVLTEAIAATGAIVVGVDAAADMVAAARKRGLDAHVMDGQALEFGPEFDAVFSNAALHWMLDPGAVARGVFAALKPGGRFVGEMGGQGNIATLRAALHAELAARGYAMPGGDPQWYAAPDEFVTVYEDAGFTDIEASLIPRPTLLPAGIAGWLRTFRTGFLDRAGVPGAEQADVAAAVQDRLEPVFRQPDGSWLADYVRLRFSMRKPA</sequence>
<dbReference type="SUPFAM" id="SSF53335">
    <property type="entry name" value="S-adenosyl-L-methionine-dependent methyltransferases"/>
    <property type="match status" value="1"/>
</dbReference>
<dbReference type="GO" id="GO:0032259">
    <property type="term" value="P:methylation"/>
    <property type="evidence" value="ECO:0007669"/>
    <property type="project" value="UniProtKB-KW"/>
</dbReference>
<name>A0ABY7NUA3_9SPHN</name>
<dbReference type="RefSeq" id="WP_270078136.1">
    <property type="nucleotide sequence ID" value="NZ_CP115174.1"/>
</dbReference>
<dbReference type="Pfam" id="PF08241">
    <property type="entry name" value="Methyltransf_11"/>
    <property type="match status" value="1"/>
</dbReference>
<keyword evidence="2" id="KW-0489">Methyltransferase</keyword>
<dbReference type="Proteomes" id="UP001210865">
    <property type="component" value="Chromosome"/>
</dbReference>
<dbReference type="GO" id="GO:0008168">
    <property type="term" value="F:methyltransferase activity"/>
    <property type="evidence" value="ECO:0007669"/>
    <property type="project" value="UniProtKB-KW"/>
</dbReference>
<dbReference type="InterPro" id="IPR013216">
    <property type="entry name" value="Methyltransf_11"/>
</dbReference>
<dbReference type="Gene3D" id="3.40.50.150">
    <property type="entry name" value="Vaccinia Virus protein VP39"/>
    <property type="match status" value="1"/>
</dbReference>
<dbReference type="PANTHER" id="PTHR43861:SF1">
    <property type="entry name" value="TRANS-ACONITATE 2-METHYLTRANSFERASE"/>
    <property type="match status" value="1"/>
</dbReference>
<evidence type="ECO:0000259" key="1">
    <source>
        <dbReference type="Pfam" id="PF08241"/>
    </source>
</evidence>
<proteinExistence type="predicted"/>
<accession>A0ABY7NUA3</accession>
<dbReference type="GO" id="GO:0005840">
    <property type="term" value="C:ribosome"/>
    <property type="evidence" value="ECO:0007669"/>
    <property type="project" value="UniProtKB-KW"/>
</dbReference>
<keyword evidence="2" id="KW-0689">Ribosomal protein</keyword>
<evidence type="ECO:0000313" key="3">
    <source>
        <dbReference type="Proteomes" id="UP001210865"/>
    </source>
</evidence>
<dbReference type="CDD" id="cd02440">
    <property type="entry name" value="AdoMet_MTases"/>
    <property type="match status" value="1"/>
</dbReference>
<feature type="domain" description="Methyltransferase type 11" evidence="1">
    <location>
        <begin position="41"/>
        <end position="128"/>
    </location>
</feature>
<dbReference type="PANTHER" id="PTHR43861">
    <property type="entry name" value="TRANS-ACONITATE 2-METHYLTRANSFERASE-RELATED"/>
    <property type="match status" value="1"/>
</dbReference>
<keyword evidence="3" id="KW-1185">Reference proteome</keyword>
<gene>
    <name evidence="2" type="ORF">PBT88_05080</name>
</gene>
<dbReference type="InterPro" id="IPR029063">
    <property type="entry name" value="SAM-dependent_MTases_sf"/>
</dbReference>
<dbReference type="EMBL" id="CP115174">
    <property type="protein sequence ID" value="WBO23504.1"/>
    <property type="molecule type" value="Genomic_DNA"/>
</dbReference>